<dbReference type="EMBL" id="CDHN01000005">
    <property type="protein sequence ID" value="CEJ93077.1"/>
    <property type="molecule type" value="Genomic_DNA"/>
</dbReference>
<keyword evidence="1" id="KW-0732">Signal</keyword>
<proteinExistence type="predicted"/>
<evidence type="ECO:0000259" key="2">
    <source>
        <dbReference type="Pfam" id="PF01425"/>
    </source>
</evidence>
<dbReference type="SUPFAM" id="SSF75304">
    <property type="entry name" value="Amidase signature (AS) enzymes"/>
    <property type="match status" value="1"/>
</dbReference>
<dbReference type="PANTHER" id="PTHR42678">
    <property type="entry name" value="AMIDASE"/>
    <property type="match status" value="1"/>
</dbReference>
<dbReference type="InterPro" id="IPR023631">
    <property type="entry name" value="Amidase_dom"/>
</dbReference>
<dbReference type="AlphaFoldDB" id="A0A0A1TQ65"/>
<dbReference type="Proteomes" id="UP000039046">
    <property type="component" value="Unassembled WGS sequence"/>
</dbReference>
<evidence type="ECO:0000256" key="1">
    <source>
        <dbReference type="SAM" id="SignalP"/>
    </source>
</evidence>
<sequence length="554" mass="60090">MYFIIYNILLPLALLSFAKASLQLEWPSPISTQSPAFPELIDATLTDLSRGMQKQLFNSVDLTKAYITRIEEVNADLNVVTEVNPDALEIAAALDNERGHGHIRGPLHGIPILIKDNIGTKDKMNNTAGSILLRGAQVPRDATAVAKLRDAGAIILGKTNMGEWAEGRSSNATSGWSSHGGQTYAAYCQKQSPGGSSSGSGVAVDLGLSFAALGTETAGSIIFPSHKNGIVGIKPTVGLTSRHMVVPLNEYQDTVGPMTRTVQDAAIILQIIAGHDTRDNYTSAIPEIPDYLAACKKGALRGARIGVPWNVLVDNQRPLDEEMDMFRLALKDMENEGATIVDANFTSGLDVFNADALRVAILASINTGLSRYLAELTHNPNGIKTLEDISQQTKQHPMTRYPRHNTLIFDIASEQGINTTHSAFWPARQEVLRLAGEEGLFGALDRFNLDAVVLPSAVSSSFPAYLGSPVISVPMGHYHESTPEAWDMSGELVLYGPNVPVGLSFLGRKWDESKLIGLAYSYEQKTKVRDSKVPRVIQPKSEVHISRQFLAKPE</sequence>
<dbReference type="Pfam" id="PF01425">
    <property type="entry name" value="Amidase"/>
    <property type="match status" value="1"/>
</dbReference>
<reference evidence="3 4" key="1">
    <citation type="journal article" date="2015" name="Genome Announc.">
        <title>Draft Genome Sequence and Gene Annotation of the Entomopathogenic Fungus Verticillium hemipterigenum.</title>
        <authorList>
            <person name="Horn F."/>
            <person name="Habel A."/>
            <person name="Scharf D.H."/>
            <person name="Dworschak J."/>
            <person name="Brakhage A.A."/>
            <person name="Guthke R."/>
            <person name="Hertweck C."/>
            <person name="Linde J."/>
        </authorList>
    </citation>
    <scope>NUCLEOTIDE SEQUENCE [LARGE SCALE GENOMIC DNA]</scope>
</reference>
<dbReference type="Gene3D" id="3.90.1300.10">
    <property type="entry name" value="Amidase signature (AS) domain"/>
    <property type="match status" value="1"/>
</dbReference>
<protein>
    <recommendedName>
        <fullName evidence="2">Amidase domain-containing protein</fullName>
    </recommendedName>
</protein>
<feature type="signal peptide" evidence="1">
    <location>
        <begin position="1"/>
        <end position="20"/>
    </location>
</feature>
<name>A0A0A1TQ65_9HYPO</name>
<evidence type="ECO:0000313" key="3">
    <source>
        <dbReference type="EMBL" id="CEJ93077.1"/>
    </source>
</evidence>
<gene>
    <name evidence="3" type="ORF">VHEMI08692</name>
</gene>
<dbReference type="OrthoDB" id="566138at2759"/>
<dbReference type="InterPro" id="IPR036928">
    <property type="entry name" value="AS_sf"/>
</dbReference>
<keyword evidence="4" id="KW-1185">Reference proteome</keyword>
<feature type="chain" id="PRO_5001990440" description="Amidase domain-containing protein" evidence="1">
    <location>
        <begin position="21"/>
        <end position="554"/>
    </location>
</feature>
<dbReference type="PANTHER" id="PTHR42678:SF34">
    <property type="entry name" value="OS04G0183300 PROTEIN"/>
    <property type="match status" value="1"/>
</dbReference>
<accession>A0A0A1TQ65</accession>
<evidence type="ECO:0000313" key="4">
    <source>
        <dbReference type="Proteomes" id="UP000039046"/>
    </source>
</evidence>
<organism evidence="3 4">
    <name type="scientific">[Torrubiella] hemipterigena</name>
    <dbReference type="NCBI Taxonomy" id="1531966"/>
    <lineage>
        <taxon>Eukaryota</taxon>
        <taxon>Fungi</taxon>
        <taxon>Dikarya</taxon>
        <taxon>Ascomycota</taxon>
        <taxon>Pezizomycotina</taxon>
        <taxon>Sordariomycetes</taxon>
        <taxon>Hypocreomycetidae</taxon>
        <taxon>Hypocreales</taxon>
        <taxon>Clavicipitaceae</taxon>
        <taxon>Clavicipitaceae incertae sedis</taxon>
        <taxon>'Torrubiella' clade</taxon>
    </lineage>
</organism>
<dbReference type="STRING" id="1531966.A0A0A1TQ65"/>
<feature type="domain" description="Amidase" evidence="2">
    <location>
        <begin position="61"/>
        <end position="515"/>
    </location>
</feature>
<dbReference type="HOGENOM" id="CLU_009600_14_1_1"/>